<reference evidence="3 4" key="1">
    <citation type="submission" date="2018-08" db="EMBL/GenBank/DDBJ databases">
        <title>A genome reference for cultivated species of the human gut microbiota.</title>
        <authorList>
            <person name="Zou Y."/>
            <person name="Xue W."/>
            <person name="Luo G."/>
        </authorList>
    </citation>
    <scope>NUCLEOTIDE SEQUENCE [LARGE SCALE GENOMIC DNA]</scope>
    <source>
        <strain evidence="3 4">AF04-15</strain>
    </source>
</reference>
<comment type="caution">
    <text evidence="3">The sequence shown here is derived from an EMBL/GenBank/DDBJ whole genome shotgun (WGS) entry which is preliminary data.</text>
</comment>
<protein>
    <recommendedName>
        <fullName evidence="5">Transcriptional regulator</fullName>
    </recommendedName>
</protein>
<dbReference type="PANTHER" id="PTHR35568">
    <property type="entry name" value="TRANSCRIPTIONAL REGULATOR DAUR"/>
    <property type="match status" value="1"/>
</dbReference>
<feature type="domain" description="YheO-like" evidence="1">
    <location>
        <begin position="18"/>
        <end position="126"/>
    </location>
</feature>
<evidence type="ECO:0008006" key="5">
    <source>
        <dbReference type="Google" id="ProtNLM"/>
    </source>
</evidence>
<dbReference type="InterPro" id="IPR039446">
    <property type="entry name" value="DauR-like"/>
</dbReference>
<dbReference type="Pfam" id="PF13309">
    <property type="entry name" value="HTH_22"/>
    <property type="match status" value="1"/>
</dbReference>
<dbReference type="InterPro" id="IPR039445">
    <property type="entry name" value="DauR-like_HTH"/>
</dbReference>
<proteinExistence type="predicted"/>
<feature type="domain" description="Transcriptional regulator DauR-like HTH" evidence="2">
    <location>
        <begin position="164"/>
        <end position="221"/>
    </location>
</feature>
<dbReference type="PANTHER" id="PTHR35568:SF1">
    <property type="entry name" value="TRANSCRIPTIONAL REGULATOR DAUR"/>
    <property type="match status" value="1"/>
</dbReference>
<evidence type="ECO:0000313" key="4">
    <source>
        <dbReference type="Proteomes" id="UP000283880"/>
    </source>
</evidence>
<gene>
    <name evidence="3" type="ORF">DWV29_14460</name>
</gene>
<organism evidence="3 4">
    <name type="scientific">Enterocloster asparagiformis</name>
    <dbReference type="NCBI Taxonomy" id="333367"/>
    <lineage>
        <taxon>Bacteria</taxon>
        <taxon>Bacillati</taxon>
        <taxon>Bacillota</taxon>
        <taxon>Clostridia</taxon>
        <taxon>Lachnospirales</taxon>
        <taxon>Lachnospiraceae</taxon>
        <taxon>Enterocloster</taxon>
    </lineage>
</organism>
<dbReference type="Pfam" id="PF08348">
    <property type="entry name" value="PAS_6"/>
    <property type="match status" value="1"/>
</dbReference>
<sequence length="229" mass="26099">MRGCRREENADVEWRQRWVALSEFLGSVLGPDYEIVLHDVSGECPQVLAIVNAQISGRRSGAPLSALAMDFLNNRVYEDRYYQINYRGMSAVGEQLRCSTFFIKDDSGQILGMLCINFTLEKYEKFARSVTDFMERSFCFTASYADEEALLEVFPSSVEPIYERCIRQLFGESGMPARLPQIRKKQLVGLLEEEGVFQIKGAIADVAQRMGISAASVYRYLAELHMEKR</sequence>
<dbReference type="OrthoDB" id="9796595at2"/>
<accession>A0A413FEE9</accession>
<dbReference type="Proteomes" id="UP000283880">
    <property type="component" value="Unassembled WGS sequence"/>
</dbReference>
<dbReference type="EMBL" id="QSBM01000010">
    <property type="protein sequence ID" value="RGX28810.1"/>
    <property type="molecule type" value="Genomic_DNA"/>
</dbReference>
<evidence type="ECO:0000259" key="1">
    <source>
        <dbReference type="Pfam" id="PF08348"/>
    </source>
</evidence>
<name>A0A413FEE9_9FIRM</name>
<evidence type="ECO:0000313" key="3">
    <source>
        <dbReference type="EMBL" id="RGX28810.1"/>
    </source>
</evidence>
<evidence type="ECO:0000259" key="2">
    <source>
        <dbReference type="Pfam" id="PF13309"/>
    </source>
</evidence>
<dbReference type="AlphaFoldDB" id="A0A413FEE9"/>
<dbReference type="InterPro" id="IPR013559">
    <property type="entry name" value="YheO"/>
</dbReference>